<dbReference type="Pfam" id="PF13592">
    <property type="entry name" value="HTH_33"/>
    <property type="match status" value="1"/>
</dbReference>
<dbReference type="Proteomes" id="UP000007388">
    <property type="component" value="Chromosome"/>
</dbReference>
<dbReference type="HOGENOM" id="CLU_138407_0_0_0"/>
<dbReference type="AlphaFoldDB" id="H9ZTT4"/>
<dbReference type="InterPro" id="IPR009057">
    <property type="entry name" value="Homeodomain-like_sf"/>
</dbReference>
<dbReference type="KEGG" id="ttl:TtJL18_1880"/>
<evidence type="ECO:0000313" key="2">
    <source>
        <dbReference type="EMBL" id="AFH39744.1"/>
    </source>
</evidence>
<gene>
    <name evidence="2" type="ORF">TtJL18_1880</name>
</gene>
<dbReference type="RefSeq" id="WP_014630270.1">
    <property type="nucleotide sequence ID" value="NC_017587.1"/>
</dbReference>
<evidence type="ECO:0000313" key="3">
    <source>
        <dbReference type="Proteomes" id="UP000007388"/>
    </source>
</evidence>
<name>H9ZTT4_THETH</name>
<dbReference type="STRING" id="798128.TtJL18_1880"/>
<dbReference type="Pfam" id="PF13384">
    <property type="entry name" value="HTH_23"/>
    <property type="match status" value="1"/>
</dbReference>
<sequence length="192" mass="22582">MRLTKHQRRPRLELQLRHHPDNLHALYRESKDPVERARWHAIWLLATGHSIPQVAQTLGYSTRWVRDTLHRYNEGQPMADLRHQNPGQPPLLSPELQEAFRQALLQPHPRDGIWTIRNAAEWLSERLGRPVDPRRAWSWMKRLGFAPLRPRPRHRERDVEEGEAFKKTLLHRRPPEVPLPLACPGALGFGRT</sequence>
<dbReference type="SUPFAM" id="SSF46689">
    <property type="entry name" value="Homeodomain-like"/>
    <property type="match status" value="1"/>
</dbReference>
<evidence type="ECO:0000259" key="1">
    <source>
        <dbReference type="Pfam" id="PF13592"/>
    </source>
</evidence>
<protein>
    <submittedName>
        <fullName evidence="2">Transposase</fullName>
    </submittedName>
</protein>
<dbReference type="EMBL" id="CP003252">
    <property type="protein sequence ID" value="AFH39744.1"/>
    <property type="molecule type" value="Genomic_DNA"/>
</dbReference>
<dbReference type="InterPro" id="IPR025959">
    <property type="entry name" value="Winged_HTH_dom"/>
</dbReference>
<dbReference type="PATRIC" id="fig|798128.4.peg.1820"/>
<feature type="domain" description="Winged helix-turn helix" evidence="1">
    <location>
        <begin position="112"/>
        <end position="168"/>
    </location>
</feature>
<reference evidence="2 3" key="1">
    <citation type="journal article" date="2013" name="Genome Announc.">
        <title>Whole Genome Sequencing of Thermus oshimai JL-2 and Thermus thermophilus JL-18, Incomplete Denitrifiers from the United States Great Basin.</title>
        <authorList>
            <person name="Murugapiran S.K."/>
            <person name="Huntemann M."/>
            <person name="Wei C.L."/>
            <person name="Han J."/>
            <person name="Detter J.C."/>
            <person name="Han C.S."/>
            <person name="Erkkila T.H."/>
            <person name="Teshima H."/>
            <person name="Chen A."/>
            <person name="Kyrpides N."/>
            <person name="Mavrommatis K."/>
            <person name="Markowitz V."/>
            <person name="Szeto E."/>
            <person name="Ivanova N."/>
            <person name="Pagani I."/>
            <person name="Lam J."/>
            <person name="McDonald A.I."/>
            <person name="Dodsworth J.A."/>
            <person name="Pati A."/>
            <person name="Goodwin L."/>
            <person name="Peters L."/>
            <person name="Pitluck S."/>
            <person name="Woyke T."/>
            <person name="Hedlund B.P."/>
        </authorList>
    </citation>
    <scope>NUCLEOTIDE SEQUENCE [LARGE SCALE GENOMIC DNA]</scope>
    <source>
        <strain evidence="2 3">JL-18</strain>
    </source>
</reference>
<accession>H9ZTT4</accession>
<proteinExistence type="predicted"/>
<organism evidence="2 3">
    <name type="scientific">Thermus thermophilus JL-18</name>
    <dbReference type="NCBI Taxonomy" id="798128"/>
    <lineage>
        <taxon>Bacteria</taxon>
        <taxon>Thermotogati</taxon>
        <taxon>Deinococcota</taxon>
        <taxon>Deinococci</taxon>
        <taxon>Thermales</taxon>
        <taxon>Thermaceae</taxon>
        <taxon>Thermus</taxon>
    </lineage>
</organism>